<dbReference type="Gene3D" id="3.90.70.10">
    <property type="entry name" value="Cysteine proteinases"/>
    <property type="match status" value="1"/>
</dbReference>
<keyword evidence="9" id="KW-0472">Membrane</keyword>
<keyword evidence="7" id="KW-0788">Thiol protease</keyword>
<evidence type="ECO:0000313" key="12">
    <source>
        <dbReference type="RefSeq" id="XP_034239802.1"/>
    </source>
</evidence>
<dbReference type="EC" id="3.4.19.12" evidence="3"/>
<dbReference type="CTD" id="84749"/>
<name>A0A6P8YZT3_THRPL</name>
<keyword evidence="9" id="KW-0812">Transmembrane</keyword>
<dbReference type="Pfam" id="PF00443">
    <property type="entry name" value="UCH"/>
    <property type="match status" value="1"/>
</dbReference>
<feature type="transmembrane region" description="Helical" evidence="9">
    <location>
        <begin position="6"/>
        <end position="25"/>
    </location>
</feature>
<dbReference type="SUPFAM" id="SSF54001">
    <property type="entry name" value="Cysteine proteinases"/>
    <property type="match status" value="1"/>
</dbReference>
<sequence length="488" mass="54372">MDQERTLLIVAVGVAVAVGCFVLWGPGTFRTKKKKGHIVGLLNLGHTCFLNTLLQGLASCPTVLDWLLQHKDINEDSLVSALRTVLLVLNGEHDSTVSDPYAPTAVISALIRHSWVISPGEQDAHELFHVLLETLEEEMTASSGKNGSLSDVLLLPDRCGQGDDSGVSISSKKSVPNGEINCDGDQHSLLSPVSRFRPIRRIRAGGSDPTAPSVETLPLHSQPNPPPFRGTLTSQLKCTECGFKSALRFDKFDTLSLHLPSVRGLRLTLQMLLDNFVRTETVKDVTCTNCSKGQEKPVQTTAMKTLNFGKLPKCLCLHIVRTTWNKDGSAWKRDDFVDFPEFLIMDNYTHSQVQRNARKMVNTLDSDKTKDVPLKFPSNGSSHVPPQQTESAAPRARHMYRLKAVVVHTGDVNSGHFVTYRKGPINSLIRHRLLNVESKMEHPESRESTRWFFTSDMVVRRATMCDALLSNAYMLFYERCVLPETRFV</sequence>
<keyword evidence="6 12" id="KW-0378">Hydrolase</keyword>
<reference evidence="12 13" key="1">
    <citation type="submission" date="2025-04" db="UniProtKB">
        <authorList>
            <consortium name="RefSeq"/>
        </authorList>
    </citation>
    <scope>IDENTIFICATION</scope>
    <source>
        <tissue evidence="12 13">Total insect</tissue>
    </source>
</reference>
<comment type="catalytic activity">
    <reaction evidence="1">
        <text>Thiol-dependent hydrolysis of ester, thioester, amide, peptide and isopeptide bonds formed by the C-terminal Gly of ubiquitin (a 76-residue protein attached to proteins as an intracellular targeting signal).</text>
        <dbReference type="EC" id="3.4.19.12"/>
    </reaction>
</comment>
<evidence type="ECO:0000256" key="6">
    <source>
        <dbReference type="ARBA" id="ARBA00022801"/>
    </source>
</evidence>
<dbReference type="GeneID" id="117644428"/>
<gene>
    <name evidence="12 13" type="primary">LOC117644428</name>
</gene>
<evidence type="ECO:0000256" key="4">
    <source>
        <dbReference type="ARBA" id="ARBA00022670"/>
    </source>
</evidence>
<dbReference type="KEGG" id="tpal:117644428"/>
<dbReference type="RefSeq" id="XP_034239804.1">
    <property type="nucleotide sequence ID" value="XM_034383913.1"/>
</dbReference>
<dbReference type="GO" id="GO:0016579">
    <property type="term" value="P:protein deubiquitination"/>
    <property type="evidence" value="ECO:0007669"/>
    <property type="project" value="InterPro"/>
</dbReference>
<evidence type="ECO:0000256" key="5">
    <source>
        <dbReference type="ARBA" id="ARBA00022786"/>
    </source>
</evidence>
<evidence type="ECO:0000256" key="7">
    <source>
        <dbReference type="ARBA" id="ARBA00022807"/>
    </source>
</evidence>
<keyword evidence="11" id="KW-1185">Reference proteome</keyword>
<evidence type="ECO:0000313" key="11">
    <source>
        <dbReference type="Proteomes" id="UP000515158"/>
    </source>
</evidence>
<evidence type="ECO:0000256" key="9">
    <source>
        <dbReference type="SAM" id="Phobius"/>
    </source>
</evidence>
<dbReference type="RefSeq" id="XP_034239802.1">
    <property type="nucleotide sequence ID" value="XM_034383911.1"/>
</dbReference>
<evidence type="ECO:0000256" key="2">
    <source>
        <dbReference type="ARBA" id="ARBA00009085"/>
    </source>
</evidence>
<keyword evidence="9" id="KW-1133">Transmembrane helix</keyword>
<protein>
    <recommendedName>
        <fullName evidence="3">ubiquitinyl hydrolase 1</fullName>
        <ecNumber evidence="3">3.4.19.12</ecNumber>
    </recommendedName>
</protein>
<dbReference type="InterPro" id="IPR028889">
    <property type="entry name" value="USP"/>
</dbReference>
<feature type="compositionally biased region" description="Polar residues" evidence="8">
    <location>
        <begin position="378"/>
        <end position="391"/>
    </location>
</feature>
<dbReference type="CDD" id="cd02662">
    <property type="entry name" value="Peptidase_C19F"/>
    <property type="match status" value="1"/>
</dbReference>
<feature type="region of interest" description="Disordered" evidence="8">
    <location>
        <begin position="368"/>
        <end position="393"/>
    </location>
</feature>
<feature type="region of interest" description="Disordered" evidence="8">
    <location>
        <begin position="203"/>
        <end position="226"/>
    </location>
</feature>
<dbReference type="OrthoDB" id="2248014at2759"/>
<dbReference type="GO" id="GO:0005829">
    <property type="term" value="C:cytosol"/>
    <property type="evidence" value="ECO:0007669"/>
    <property type="project" value="TreeGrafter"/>
</dbReference>
<evidence type="ECO:0000256" key="8">
    <source>
        <dbReference type="SAM" id="MobiDB-lite"/>
    </source>
</evidence>
<dbReference type="PANTHER" id="PTHR24006:SF888">
    <property type="entry name" value="UBIQUITIN CARBOXYL-TERMINAL HYDROLASE 30"/>
    <property type="match status" value="1"/>
</dbReference>
<evidence type="ECO:0000259" key="10">
    <source>
        <dbReference type="PROSITE" id="PS50235"/>
    </source>
</evidence>
<dbReference type="InterPro" id="IPR050164">
    <property type="entry name" value="Peptidase_C19"/>
</dbReference>
<dbReference type="GO" id="GO:0006508">
    <property type="term" value="P:proteolysis"/>
    <property type="evidence" value="ECO:0007669"/>
    <property type="project" value="UniProtKB-KW"/>
</dbReference>
<keyword evidence="5" id="KW-0833">Ubl conjugation pathway</keyword>
<dbReference type="GO" id="GO:0005634">
    <property type="term" value="C:nucleus"/>
    <property type="evidence" value="ECO:0007669"/>
    <property type="project" value="TreeGrafter"/>
</dbReference>
<accession>A0A6P8YZT3</accession>
<dbReference type="InterPro" id="IPR038765">
    <property type="entry name" value="Papain-like_cys_pep_sf"/>
</dbReference>
<feature type="domain" description="USP" evidence="10">
    <location>
        <begin position="39"/>
        <end position="480"/>
    </location>
</feature>
<dbReference type="GO" id="GO:0004843">
    <property type="term" value="F:cysteine-type deubiquitinase activity"/>
    <property type="evidence" value="ECO:0007669"/>
    <property type="project" value="UniProtKB-EC"/>
</dbReference>
<organism evidence="12">
    <name type="scientific">Thrips palmi</name>
    <name type="common">Melon thrips</name>
    <dbReference type="NCBI Taxonomy" id="161013"/>
    <lineage>
        <taxon>Eukaryota</taxon>
        <taxon>Metazoa</taxon>
        <taxon>Ecdysozoa</taxon>
        <taxon>Arthropoda</taxon>
        <taxon>Hexapoda</taxon>
        <taxon>Insecta</taxon>
        <taxon>Pterygota</taxon>
        <taxon>Neoptera</taxon>
        <taxon>Paraneoptera</taxon>
        <taxon>Thysanoptera</taxon>
        <taxon>Terebrantia</taxon>
        <taxon>Thripoidea</taxon>
        <taxon>Thripidae</taxon>
        <taxon>Thrips</taxon>
    </lineage>
</organism>
<dbReference type="PANTHER" id="PTHR24006">
    <property type="entry name" value="UBIQUITIN CARBOXYL-TERMINAL HYDROLASE"/>
    <property type="match status" value="1"/>
</dbReference>
<evidence type="ECO:0000256" key="3">
    <source>
        <dbReference type="ARBA" id="ARBA00012759"/>
    </source>
</evidence>
<dbReference type="PROSITE" id="PS51257">
    <property type="entry name" value="PROKAR_LIPOPROTEIN"/>
    <property type="match status" value="1"/>
</dbReference>
<dbReference type="AlphaFoldDB" id="A0A6P8YZT3"/>
<proteinExistence type="inferred from homology"/>
<comment type="similarity">
    <text evidence="2">Belongs to the peptidase C19 family.</text>
</comment>
<dbReference type="InterPro" id="IPR001394">
    <property type="entry name" value="Peptidase_C19_UCH"/>
</dbReference>
<keyword evidence="4" id="KW-0645">Protease</keyword>
<dbReference type="InterPro" id="IPR018200">
    <property type="entry name" value="USP_CS"/>
</dbReference>
<dbReference type="PROSITE" id="PS00973">
    <property type="entry name" value="USP_2"/>
    <property type="match status" value="1"/>
</dbReference>
<evidence type="ECO:0000313" key="13">
    <source>
        <dbReference type="RefSeq" id="XP_034239804.1"/>
    </source>
</evidence>
<dbReference type="Proteomes" id="UP000515158">
    <property type="component" value="Unplaced"/>
</dbReference>
<dbReference type="PROSITE" id="PS50235">
    <property type="entry name" value="USP_3"/>
    <property type="match status" value="1"/>
</dbReference>
<evidence type="ECO:0000256" key="1">
    <source>
        <dbReference type="ARBA" id="ARBA00000707"/>
    </source>
</evidence>